<dbReference type="Pfam" id="PF13350">
    <property type="entry name" value="Y_phosphatase3"/>
    <property type="match status" value="1"/>
</dbReference>
<dbReference type="InterPro" id="IPR029021">
    <property type="entry name" value="Prot-tyrosine_phosphatase-like"/>
</dbReference>
<proteinExistence type="inferred from homology"/>
<organism evidence="2 3">
    <name type="scientific">Tenebrionibacter intestinalis</name>
    <dbReference type="NCBI Taxonomy" id="2799638"/>
    <lineage>
        <taxon>Bacteria</taxon>
        <taxon>Pseudomonadati</taxon>
        <taxon>Pseudomonadota</taxon>
        <taxon>Gammaproteobacteria</taxon>
        <taxon>Enterobacterales</taxon>
        <taxon>Enterobacteriaceae</taxon>
        <taxon>Tenebrionibacter/Tenebrionicola group</taxon>
        <taxon>Tenebrionibacter</taxon>
    </lineage>
</organism>
<sequence length="261" mass="28986">MGTFLTPNPLSIAGVCNARDLGGYRVQGGHIIPGRLIRGADLSALTPQGQCQLAQYPVRKVIDLRTDSECNAHPDRRPEGAQMRQLDVLKAVLKEHNASVQEMVARMGQHSPAQMLNDIYHAFVAQPSCNAVWRRWFDELLAMPQHEAVYFHCTAGKDRTGFATALVLLALGAERGLIMEDYLLSNRYRVHENQRLLAQFQAQAPDKTAAEILVLLEVQEKYLCTAFAAMDSLYGGADAYLRVALGVDDKQRAALRAWLVE</sequence>
<dbReference type="GO" id="GO:0004721">
    <property type="term" value="F:phosphoprotein phosphatase activity"/>
    <property type="evidence" value="ECO:0007669"/>
    <property type="project" value="InterPro"/>
</dbReference>
<dbReference type="EMBL" id="JAEPBH010000011">
    <property type="protein sequence ID" value="MBK4714833.1"/>
    <property type="molecule type" value="Genomic_DNA"/>
</dbReference>
<dbReference type="SUPFAM" id="SSF52799">
    <property type="entry name" value="(Phosphotyrosine protein) phosphatases II"/>
    <property type="match status" value="1"/>
</dbReference>
<reference evidence="2" key="1">
    <citation type="submission" date="2021-01" db="EMBL/GenBank/DDBJ databases">
        <title>Intestinitalea alba gen. nov., sp. nov., a novel genus of the family Enterobacteriaceae, isolated from the gut of the plastic-eating mealworm Tenebrio molitor L.</title>
        <authorList>
            <person name="Yang Y."/>
        </authorList>
    </citation>
    <scope>NUCLEOTIDE SEQUENCE</scope>
    <source>
        <strain evidence="2">BIT-L3</strain>
    </source>
</reference>
<name>A0A8K0V0W5_9ENTR</name>
<dbReference type="PANTHER" id="PTHR31126:SF1">
    <property type="entry name" value="TYROSINE SPECIFIC PROTEIN PHOSPHATASES DOMAIN-CONTAINING PROTEIN"/>
    <property type="match status" value="1"/>
</dbReference>
<keyword evidence="3" id="KW-1185">Reference proteome</keyword>
<evidence type="ECO:0000313" key="2">
    <source>
        <dbReference type="EMBL" id="MBK4714833.1"/>
    </source>
</evidence>
<dbReference type="PANTHER" id="PTHR31126">
    <property type="entry name" value="TYROSINE-PROTEIN PHOSPHATASE"/>
    <property type="match status" value="1"/>
</dbReference>
<comment type="similarity">
    <text evidence="1">Belongs to the protein-tyrosine phosphatase family.</text>
</comment>
<dbReference type="RefSeq" id="WP_238713066.1">
    <property type="nucleotide sequence ID" value="NZ_JAEPBH010000011.1"/>
</dbReference>
<dbReference type="AlphaFoldDB" id="A0A8K0V0W5"/>
<dbReference type="InterPro" id="IPR026893">
    <property type="entry name" value="Tyr/Ser_Pase_IphP-type"/>
</dbReference>
<protein>
    <submittedName>
        <fullName evidence="2">Tyrosine-protein phosphatase</fullName>
    </submittedName>
</protein>
<accession>A0A8K0V0W5</accession>
<comment type="caution">
    <text evidence="2">The sequence shown here is derived from an EMBL/GenBank/DDBJ whole genome shotgun (WGS) entry which is preliminary data.</text>
</comment>
<gene>
    <name evidence="2" type="ORF">JJB97_05705</name>
</gene>
<evidence type="ECO:0000256" key="1">
    <source>
        <dbReference type="ARBA" id="ARBA00009580"/>
    </source>
</evidence>
<dbReference type="Gene3D" id="3.90.190.10">
    <property type="entry name" value="Protein tyrosine phosphatase superfamily"/>
    <property type="match status" value="1"/>
</dbReference>
<evidence type="ECO:0000313" key="3">
    <source>
        <dbReference type="Proteomes" id="UP000659047"/>
    </source>
</evidence>
<dbReference type="InterPro" id="IPR016130">
    <property type="entry name" value="Tyr_Pase_AS"/>
</dbReference>
<dbReference type="PROSITE" id="PS00383">
    <property type="entry name" value="TYR_PHOSPHATASE_1"/>
    <property type="match status" value="1"/>
</dbReference>
<dbReference type="Proteomes" id="UP000659047">
    <property type="component" value="Unassembled WGS sequence"/>
</dbReference>